<dbReference type="InterPro" id="IPR013497">
    <property type="entry name" value="Topo_IA_cen"/>
</dbReference>
<dbReference type="GO" id="GO:0003917">
    <property type="term" value="F:DNA topoisomerase type I (single strand cut, ATP-independent) activity"/>
    <property type="evidence" value="ECO:0007669"/>
    <property type="project" value="UniProtKB-EC"/>
</dbReference>
<evidence type="ECO:0000256" key="7">
    <source>
        <dbReference type="ARBA" id="ARBA00023125"/>
    </source>
</evidence>
<dbReference type="SUPFAM" id="SSF56712">
    <property type="entry name" value="Prokaryotic type I DNA topoisomerase"/>
    <property type="match status" value="1"/>
</dbReference>
<evidence type="ECO:0000256" key="10">
    <source>
        <dbReference type="ARBA" id="ARBA00031985"/>
    </source>
</evidence>
<dbReference type="InterPro" id="IPR034149">
    <property type="entry name" value="TOPRIM_TopoI"/>
</dbReference>
<keyword evidence="5" id="KW-0460">Magnesium</keyword>
<evidence type="ECO:0000256" key="11">
    <source>
        <dbReference type="ARBA" id="ARBA00032235"/>
    </source>
</evidence>
<dbReference type="CDD" id="cd00186">
    <property type="entry name" value="TOP1Ac"/>
    <property type="match status" value="1"/>
</dbReference>
<dbReference type="InterPro" id="IPR023406">
    <property type="entry name" value="Topo_IA_AS"/>
</dbReference>
<dbReference type="Gene3D" id="1.10.460.10">
    <property type="entry name" value="Topoisomerase I, domain 2"/>
    <property type="match status" value="1"/>
</dbReference>
<dbReference type="AlphaFoldDB" id="A0A2M7X2X0"/>
<gene>
    <name evidence="15" type="ORF">CO179_02140</name>
</gene>
<dbReference type="InterPro" id="IPR003602">
    <property type="entry name" value="Topo_IA_DNA-bd_dom"/>
</dbReference>
<dbReference type="SMART" id="SM00437">
    <property type="entry name" value="TOP1Ac"/>
    <property type="match status" value="1"/>
</dbReference>
<dbReference type="EC" id="5.6.2.1" evidence="3"/>
<dbReference type="SMART" id="SM00493">
    <property type="entry name" value="TOPRIM"/>
    <property type="match status" value="1"/>
</dbReference>
<evidence type="ECO:0000259" key="14">
    <source>
        <dbReference type="PROSITE" id="PS52039"/>
    </source>
</evidence>
<dbReference type="InterPro" id="IPR005733">
    <property type="entry name" value="TopoI_bac-type"/>
</dbReference>
<dbReference type="Gene3D" id="3.40.50.140">
    <property type="match status" value="1"/>
</dbReference>
<accession>A0A2M7X2X0</accession>
<dbReference type="PROSITE" id="PS00396">
    <property type="entry name" value="TOPO_IA_1"/>
    <property type="match status" value="1"/>
</dbReference>
<dbReference type="Proteomes" id="UP000231195">
    <property type="component" value="Unassembled WGS sequence"/>
</dbReference>
<evidence type="ECO:0000256" key="4">
    <source>
        <dbReference type="ARBA" id="ARBA00022723"/>
    </source>
</evidence>
<dbReference type="Gene3D" id="1.10.290.10">
    <property type="entry name" value="Topoisomerase I, domain 4"/>
    <property type="match status" value="1"/>
</dbReference>
<reference evidence="16" key="1">
    <citation type="submission" date="2017-09" db="EMBL/GenBank/DDBJ databases">
        <title>Depth-based differentiation of microbial function through sediment-hosted aquifers and enrichment of novel symbionts in the deep terrestrial subsurface.</title>
        <authorList>
            <person name="Probst A.J."/>
            <person name="Ladd B."/>
            <person name="Jarett J.K."/>
            <person name="Geller-Mcgrath D.E."/>
            <person name="Sieber C.M.K."/>
            <person name="Emerson J.B."/>
            <person name="Anantharaman K."/>
            <person name="Thomas B.C."/>
            <person name="Malmstrom R."/>
            <person name="Stieglmeier M."/>
            <person name="Klingl A."/>
            <person name="Woyke T."/>
            <person name="Ryan C.M."/>
            <person name="Banfield J.F."/>
        </authorList>
    </citation>
    <scope>NUCLEOTIDE SEQUENCE [LARGE SCALE GENOMIC DNA]</scope>
</reference>
<dbReference type="PRINTS" id="PR00417">
    <property type="entry name" value="PRTPISMRASEI"/>
</dbReference>
<dbReference type="SMART" id="SM00436">
    <property type="entry name" value="TOP1Bc"/>
    <property type="match status" value="1"/>
</dbReference>
<evidence type="ECO:0000256" key="9">
    <source>
        <dbReference type="ARBA" id="ARBA00030003"/>
    </source>
</evidence>
<dbReference type="EMBL" id="PFWZ01000078">
    <property type="protein sequence ID" value="PJA40514.1"/>
    <property type="molecule type" value="Genomic_DNA"/>
</dbReference>
<dbReference type="HAMAP" id="MF_00952">
    <property type="entry name" value="Topoisom_1_prok"/>
    <property type="match status" value="1"/>
</dbReference>
<evidence type="ECO:0000313" key="16">
    <source>
        <dbReference type="Proteomes" id="UP000231195"/>
    </source>
</evidence>
<dbReference type="InterPro" id="IPR013825">
    <property type="entry name" value="Topo_IA_cen_sub2"/>
</dbReference>
<dbReference type="NCBIfam" id="TIGR01051">
    <property type="entry name" value="topA_bact"/>
    <property type="match status" value="1"/>
</dbReference>
<dbReference type="Pfam" id="PF01131">
    <property type="entry name" value="Topoisom_bac"/>
    <property type="match status" value="1"/>
</dbReference>
<organism evidence="15 16">
    <name type="scientific">candidate division WWE3 bacterium CG_4_9_14_3_um_filter_39_7</name>
    <dbReference type="NCBI Taxonomy" id="1975080"/>
    <lineage>
        <taxon>Bacteria</taxon>
        <taxon>Katanobacteria</taxon>
    </lineage>
</organism>
<keyword evidence="4" id="KW-0479">Metal-binding</keyword>
<dbReference type="InterPro" id="IPR006171">
    <property type="entry name" value="TOPRIM_dom"/>
</dbReference>
<evidence type="ECO:0000256" key="2">
    <source>
        <dbReference type="ARBA" id="ARBA00009446"/>
    </source>
</evidence>
<dbReference type="InterPro" id="IPR013824">
    <property type="entry name" value="Topo_IA_cen_sub1"/>
</dbReference>
<dbReference type="Gene3D" id="2.70.20.10">
    <property type="entry name" value="Topoisomerase I, domain 3"/>
    <property type="match status" value="1"/>
</dbReference>
<evidence type="ECO:0000256" key="5">
    <source>
        <dbReference type="ARBA" id="ARBA00022842"/>
    </source>
</evidence>
<dbReference type="CDD" id="cd03363">
    <property type="entry name" value="TOPRIM_TopoIA_TopoI"/>
    <property type="match status" value="1"/>
</dbReference>
<evidence type="ECO:0000256" key="1">
    <source>
        <dbReference type="ARBA" id="ARBA00000213"/>
    </source>
</evidence>
<dbReference type="PANTHER" id="PTHR42785:SF1">
    <property type="entry name" value="DNA TOPOISOMERASE"/>
    <property type="match status" value="1"/>
</dbReference>
<sequence>MAATKKGSTTKKAKKATAKKTVTVKNLVIVESPSKTASIGKYLGADYFVTSSKGHIIDLPKSDLGIDTEHNYKPEYTAMRGKKKVIDELRKDAKHAQMIYLATDLDREGEAIGWHIASALGGLDDNGKLKKDAPIKRVVFSEITKDAILEAFKNPRELNYNLIDAYQARRVLDRLVGYKLSPLLWRKIQYGLSAGRVQSVAVRLIVERENERKAFTQTPYYRITAQLKHENIDFTADLTHIDDIKIEEKESITLFAGDYSYSKTTLDTPEKAKVHLLALKTTDLTVQSVESKASKKSPSAPFTTASLQRAAQTFLYMTAKSTMRNAQRLYEEGHISYHRTDSTNLSEAFVTQARDYIKKTYGDKYIPAKPIEYTDKKKRSQEAHEAIRPTHIEDWEQTKKSIAIHLGEKEANLYDLITRRALASQATQAQYHNTTIILTAKPNDHTYTFRARGSVIAFDGFLAITLSMGEDSILPQLTEGQKITPTSYELSDHETSPPPRYSEASLIHALEEHEIGRPSTYAPIIDTIQNRQYVIKENNAFVPEDIGFAVTKLLVEHFPRVTDLDFTADMEQQMDDIVDGDREWEKIIDDFYKPFEVKLEQAEKEIERDDYKVLENLDEK</sequence>
<dbReference type="Pfam" id="PF01751">
    <property type="entry name" value="Toprim"/>
    <property type="match status" value="1"/>
</dbReference>
<keyword evidence="7" id="KW-0238">DNA-binding</keyword>
<dbReference type="GO" id="GO:0003677">
    <property type="term" value="F:DNA binding"/>
    <property type="evidence" value="ECO:0007669"/>
    <property type="project" value="UniProtKB-KW"/>
</dbReference>
<dbReference type="InterPro" id="IPR000380">
    <property type="entry name" value="Topo_IA"/>
</dbReference>
<feature type="domain" description="Topo IA-type catalytic" evidence="14">
    <location>
        <begin position="159"/>
        <end position="599"/>
    </location>
</feature>
<evidence type="ECO:0000313" key="15">
    <source>
        <dbReference type="EMBL" id="PJA40514.1"/>
    </source>
</evidence>
<dbReference type="GO" id="GO:0006265">
    <property type="term" value="P:DNA topological change"/>
    <property type="evidence" value="ECO:0007669"/>
    <property type="project" value="InterPro"/>
</dbReference>
<name>A0A2M7X2X0_UNCKA</name>
<comment type="similarity">
    <text evidence="2">Belongs to the type IA topoisomerase family.</text>
</comment>
<evidence type="ECO:0000259" key="13">
    <source>
        <dbReference type="PROSITE" id="PS50880"/>
    </source>
</evidence>
<keyword evidence="6" id="KW-0799">Topoisomerase</keyword>
<feature type="non-terminal residue" evidence="15">
    <location>
        <position position="620"/>
    </location>
</feature>
<evidence type="ECO:0000256" key="8">
    <source>
        <dbReference type="ARBA" id="ARBA00023235"/>
    </source>
</evidence>
<proteinExistence type="inferred from homology"/>
<dbReference type="PROSITE" id="PS50880">
    <property type="entry name" value="TOPRIM"/>
    <property type="match status" value="1"/>
</dbReference>
<dbReference type="InterPro" id="IPR003601">
    <property type="entry name" value="Topo_IA_2"/>
</dbReference>
<dbReference type="GO" id="GO:0046872">
    <property type="term" value="F:metal ion binding"/>
    <property type="evidence" value="ECO:0007669"/>
    <property type="project" value="UniProtKB-KW"/>
</dbReference>
<comment type="caution">
    <text evidence="15">The sequence shown here is derived from an EMBL/GenBank/DDBJ whole genome shotgun (WGS) entry which is preliminary data.</text>
</comment>
<dbReference type="PANTHER" id="PTHR42785">
    <property type="entry name" value="DNA TOPOISOMERASE, TYPE IA, CORE"/>
    <property type="match status" value="1"/>
</dbReference>
<keyword evidence="8 15" id="KW-0413">Isomerase</keyword>
<dbReference type="InterPro" id="IPR013826">
    <property type="entry name" value="Topo_IA_cen_sub3"/>
</dbReference>
<dbReference type="PROSITE" id="PS52039">
    <property type="entry name" value="TOPO_IA_2"/>
    <property type="match status" value="1"/>
</dbReference>
<dbReference type="InterPro" id="IPR028612">
    <property type="entry name" value="Topoisom_1_IA"/>
</dbReference>
<evidence type="ECO:0000256" key="3">
    <source>
        <dbReference type="ARBA" id="ARBA00012891"/>
    </source>
</evidence>
<feature type="domain" description="Toprim" evidence="13">
    <location>
        <begin position="25"/>
        <end position="144"/>
    </location>
</feature>
<dbReference type="InterPro" id="IPR023405">
    <property type="entry name" value="Topo_IA_core_domain"/>
</dbReference>
<protein>
    <recommendedName>
        <fullName evidence="3">DNA topoisomerase</fullName>
        <ecNumber evidence="3">5.6.2.1</ecNumber>
    </recommendedName>
    <alternativeName>
        <fullName evidence="12">Omega-protein</fullName>
    </alternativeName>
    <alternativeName>
        <fullName evidence="11">Relaxing enzyme</fullName>
    </alternativeName>
    <alternativeName>
        <fullName evidence="9">Swivelase</fullName>
    </alternativeName>
    <alternativeName>
        <fullName evidence="10">Untwisting enzyme</fullName>
    </alternativeName>
</protein>
<comment type="catalytic activity">
    <reaction evidence="1">
        <text>ATP-independent breakage of single-stranded DNA, followed by passage and rejoining.</text>
        <dbReference type="EC" id="5.6.2.1"/>
    </reaction>
</comment>
<evidence type="ECO:0000256" key="6">
    <source>
        <dbReference type="ARBA" id="ARBA00023029"/>
    </source>
</evidence>
<evidence type="ECO:0000256" key="12">
    <source>
        <dbReference type="ARBA" id="ARBA00032877"/>
    </source>
</evidence>